<evidence type="ECO:0000256" key="4">
    <source>
        <dbReference type="ARBA" id="ARBA00022475"/>
    </source>
</evidence>
<dbReference type="EMBL" id="FTOR01000010">
    <property type="protein sequence ID" value="SIT31604.1"/>
    <property type="molecule type" value="Genomic_DNA"/>
</dbReference>
<feature type="transmembrane region" description="Helical" evidence="8">
    <location>
        <begin position="163"/>
        <end position="185"/>
    </location>
</feature>
<feature type="transmembrane region" description="Helical" evidence="8">
    <location>
        <begin position="345"/>
        <end position="365"/>
    </location>
</feature>
<dbReference type="Gene3D" id="1.20.1720.10">
    <property type="entry name" value="Multidrug resistance protein D"/>
    <property type="match status" value="1"/>
</dbReference>
<evidence type="ECO:0000256" key="5">
    <source>
        <dbReference type="ARBA" id="ARBA00022692"/>
    </source>
</evidence>
<evidence type="ECO:0000256" key="7">
    <source>
        <dbReference type="ARBA" id="ARBA00023136"/>
    </source>
</evidence>
<dbReference type="GO" id="GO:0042910">
    <property type="term" value="F:xenobiotic transmembrane transporter activity"/>
    <property type="evidence" value="ECO:0007669"/>
    <property type="project" value="InterPro"/>
</dbReference>
<dbReference type="GO" id="GO:0005886">
    <property type="term" value="C:plasma membrane"/>
    <property type="evidence" value="ECO:0007669"/>
    <property type="project" value="UniProtKB-SubCell"/>
</dbReference>
<dbReference type="Proteomes" id="UP000186917">
    <property type="component" value="Unassembled WGS sequence"/>
</dbReference>
<evidence type="ECO:0000313" key="11">
    <source>
        <dbReference type="Proteomes" id="UP000186917"/>
    </source>
</evidence>
<feature type="transmembrane region" description="Helical" evidence="8">
    <location>
        <begin position="253"/>
        <end position="272"/>
    </location>
</feature>
<reference evidence="11" key="1">
    <citation type="submission" date="2017-01" db="EMBL/GenBank/DDBJ databases">
        <authorList>
            <person name="Varghese N."/>
            <person name="Submissions S."/>
        </authorList>
    </citation>
    <scope>NUCLEOTIDE SEQUENCE [LARGE SCALE GENOMIC DNA]</scope>
    <source>
        <strain evidence="11">DSM 21054</strain>
    </source>
</reference>
<dbReference type="PANTHER" id="PTHR23502:SF132">
    <property type="entry name" value="POLYAMINE TRANSPORTER 2-RELATED"/>
    <property type="match status" value="1"/>
</dbReference>
<comment type="subcellular location">
    <subcellularLocation>
        <location evidence="1">Cell membrane</location>
        <topology evidence="1">Multi-pass membrane protein</topology>
    </subcellularLocation>
</comment>
<accession>A0A173MAE3</accession>
<dbReference type="RefSeq" id="WP_076381807.1">
    <property type="nucleotide sequence ID" value="NZ_AP017422.1"/>
</dbReference>
<dbReference type="Pfam" id="PF07690">
    <property type="entry name" value="MFS_1"/>
    <property type="match status" value="1"/>
</dbReference>
<keyword evidence="4" id="KW-1003">Cell membrane</keyword>
<dbReference type="STRING" id="477680.SAMN05421788_110234"/>
<feature type="transmembrane region" description="Helical" evidence="8">
    <location>
        <begin position="311"/>
        <end position="333"/>
    </location>
</feature>
<comment type="similarity">
    <text evidence="2">Belongs to the major facilitator superfamily. Bcr/CmlA family.</text>
</comment>
<gene>
    <name evidence="10" type="ORF">SAMN05421788_110234</name>
</gene>
<evidence type="ECO:0000256" key="8">
    <source>
        <dbReference type="SAM" id="Phobius"/>
    </source>
</evidence>
<dbReference type="OrthoDB" id="9800416at2"/>
<dbReference type="GO" id="GO:1990961">
    <property type="term" value="P:xenobiotic detoxification by transmembrane export across the plasma membrane"/>
    <property type="evidence" value="ECO:0007669"/>
    <property type="project" value="InterPro"/>
</dbReference>
<sequence>MQHTKSRYFFLILILGSLTALAPFSIDMYLPGFGAIAKDLNTNVEEVGLSLSSFFIGISAGQLLYGPLLDKYGRKKPLYLGLLVYIIATIGCVLSTSIQSLIWLRFIQAIGSCAATVAAMAMVRDLFPVQDNAKVFALLMLVVGASPMIAPTAGGYITKAFGWHSVFIILAILGAVILVAVLLSLPESYQPDPSYSLKPGPIVTNFLQVLKEPQFYTYAATGALGFSGLFVYVSGSPKAFMDIYQLSGEVYGWIFAFLSIGFIGSSQVNTLLLKRFRSQQIVPVALVCQSAAGVLLVTTALAGVLTLPVLLILLFLFLCCLGFVNPNTAALSLAPFAKNAGSASALMGAIQMGLGALASASLSLFTAKNVLPMVALMACSAVLALAVLLLGRRKIKNEVAGVEGAVVLH</sequence>
<evidence type="ECO:0000256" key="1">
    <source>
        <dbReference type="ARBA" id="ARBA00004651"/>
    </source>
</evidence>
<dbReference type="InterPro" id="IPR011701">
    <property type="entry name" value="MFS"/>
</dbReference>
<feature type="transmembrane region" description="Helical" evidence="8">
    <location>
        <begin position="102"/>
        <end position="123"/>
    </location>
</feature>
<dbReference type="FunFam" id="1.20.1720.10:FF:000005">
    <property type="entry name" value="Bcr/CflA family efflux transporter"/>
    <property type="match status" value="1"/>
</dbReference>
<feature type="transmembrane region" description="Helical" evidence="8">
    <location>
        <begin position="284"/>
        <end position="305"/>
    </location>
</feature>
<feature type="domain" description="Major facilitator superfamily (MFS) profile" evidence="9">
    <location>
        <begin position="11"/>
        <end position="396"/>
    </location>
</feature>
<dbReference type="PANTHER" id="PTHR23502">
    <property type="entry name" value="MAJOR FACILITATOR SUPERFAMILY"/>
    <property type="match status" value="1"/>
</dbReference>
<dbReference type="KEGG" id="fln:FLA_0494"/>
<evidence type="ECO:0000256" key="2">
    <source>
        <dbReference type="ARBA" id="ARBA00006236"/>
    </source>
</evidence>
<dbReference type="NCBIfam" id="TIGR00710">
    <property type="entry name" value="efflux_Bcr_CflA"/>
    <property type="match status" value="1"/>
</dbReference>
<keyword evidence="11" id="KW-1185">Reference proteome</keyword>
<dbReference type="InterPro" id="IPR020846">
    <property type="entry name" value="MFS_dom"/>
</dbReference>
<protein>
    <submittedName>
        <fullName evidence="10">MFS transporter, DHA1 family, bicyclomycin/chloramphenicol resistance protein</fullName>
    </submittedName>
</protein>
<keyword evidence="7 8" id="KW-0472">Membrane</keyword>
<feature type="transmembrane region" description="Helical" evidence="8">
    <location>
        <begin position="371"/>
        <end position="390"/>
    </location>
</feature>
<dbReference type="PROSITE" id="PS50850">
    <property type="entry name" value="MFS"/>
    <property type="match status" value="1"/>
</dbReference>
<evidence type="ECO:0000259" key="9">
    <source>
        <dbReference type="PROSITE" id="PS50850"/>
    </source>
</evidence>
<keyword evidence="6 8" id="KW-1133">Transmembrane helix</keyword>
<organism evidence="10 11">
    <name type="scientific">Filimonas lacunae</name>
    <dbReference type="NCBI Taxonomy" id="477680"/>
    <lineage>
        <taxon>Bacteria</taxon>
        <taxon>Pseudomonadati</taxon>
        <taxon>Bacteroidota</taxon>
        <taxon>Chitinophagia</taxon>
        <taxon>Chitinophagales</taxon>
        <taxon>Chitinophagaceae</taxon>
        <taxon>Filimonas</taxon>
    </lineage>
</organism>
<dbReference type="InterPro" id="IPR004812">
    <property type="entry name" value="Efflux_drug-R_Bcr/CmlA"/>
</dbReference>
<dbReference type="SUPFAM" id="SSF103473">
    <property type="entry name" value="MFS general substrate transporter"/>
    <property type="match status" value="1"/>
</dbReference>
<keyword evidence="3" id="KW-0813">Transport</keyword>
<dbReference type="CDD" id="cd17320">
    <property type="entry name" value="MFS_MdfA_MDR_like"/>
    <property type="match status" value="1"/>
</dbReference>
<evidence type="ECO:0000313" key="10">
    <source>
        <dbReference type="EMBL" id="SIT31604.1"/>
    </source>
</evidence>
<proteinExistence type="inferred from homology"/>
<feature type="transmembrane region" description="Helical" evidence="8">
    <location>
        <begin position="78"/>
        <end position="96"/>
    </location>
</feature>
<feature type="transmembrane region" description="Helical" evidence="8">
    <location>
        <begin position="215"/>
        <end position="233"/>
    </location>
</feature>
<name>A0A173MAE3_9BACT</name>
<dbReference type="GO" id="GO:0015385">
    <property type="term" value="F:sodium:proton antiporter activity"/>
    <property type="evidence" value="ECO:0007669"/>
    <property type="project" value="TreeGrafter"/>
</dbReference>
<feature type="transmembrane region" description="Helical" evidence="8">
    <location>
        <begin position="135"/>
        <end position="157"/>
    </location>
</feature>
<feature type="transmembrane region" description="Helical" evidence="8">
    <location>
        <begin position="47"/>
        <end position="66"/>
    </location>
</feature>
<dbReference type="AlphaFoldDB" id="A0A173MAE3"/>
<keyword evidence="5 8" id="KW-0812">Transmembrane</keyword>
<dbReference type="InterPro" id="IPR036259">
    <property type="entry name" value="MFS_trans_sf"/>
</dbReference>
<evidence type="ECO:0000256" key="3">
    <source>
        <dbReference type="ARBA" id="ARBA00022448"/>
    </source>
</evidence>
<evidence type="ECO:0000256" key="6">
    <source>
        <dbReference type="ARBA" id="ARBA00022989"/>
    </source>
</evidence>